<dbReference type="EMBL" id="AILX01000042">
    <property type="protein sequence ID" value="EJF82515.1"/>
    <property type="molecule type" value="Genomic_DNA"/>
</dbReference>
<evidence type="ECO:0000256" key="5">
    <source>
        <dbReference type="ARBA" id="ARBA00022989"/>
    </source>
</evidence>
<dbReference type="PANTHER" id="PTHR37937:SF1">
    <property type="entry name" value="CONJUGATIVE TRANSFER: DNA TRANSPORT"/>
    <property type="match status" value="1"/>
</dbReference>
<comment type="subcellular location">
    <subcellularLocation>
        <location evidence="1">Cell membrane</location>
        <topology evidence="1">Multi-pass membrane protein</topology>
    </subcellularLocation>
</comment>
<dbReference type="InterPro" id="IPR051539">
    <property type="entry name" value="T4SS-coupling_protein"/>
</dbReference>
<evidence type="ECO:0008006" key="9">
    <source>
        <dbReference type="Google" id="ProtNLM"/>
    </source>
</evidence>
<reference evidence="7 8" key="1">
    <citation type="submission" date="2012-03" db="EMBL/GenBank/DDBJ databases">
        <title>The Genome Sequence of Bartonella washoensis 085-0475.</title>
        <authorList>
            <consortium name="The Broad Institute Genome Sequencing Platform"/>
            <consortium name="The Broad Institute Genome Sequencing Center for Infectious Disease"/>
            <person name="Feldgarden M."/>
            <person name="Kirby J."/>
            <person name="Kosoy M."/>
            <person name="Birtles R."/>
            <person name="Probert W.S."/>
            <person name="Chiaraviglio L."/>
            <person name="Young S.K."/>
            <person name="Zeng Q."/>
            <person name="Gargeya S."/>
            <person name="Fitzgerald M."/>
            <person name="Haas B."/>
            <person name="Abouelleil A."/>
            <person name="Alvarado L."/>
            <person name="Arachchi H.M."/>
            <person name="Berlin A."/>
            <person name="Chapman S.B."/>
            <person name="Gearin G."/>
            <person name="Goldberg J."/>
            <person name="Griggs A."/>
            <person name="Gujja S."/>
            <person name="Hansen M."/>
            <person name="Heiman D."/>
            <person name="Howarth C."/>
            <person name="Larimer J."/>
            <person name="Lui A."/>
            <person name="MacDonald P.J.P."/>
            <person name="McCowen C."/>
            <person name="Montmayeur A."/>
            <person name="Murphy C."/>
            <person name="Neiman D."/>
            <person name="Pearson M."/>
            <person name="Priest M."/>
            <person name="Roberts A."/>
            <person name="Saif S."/>
            <person name="Shea T."/>
            <person name="Sisk P."/>
            <person name="Stolte C."/>
            <person name="Sykes S."/>
            <person name="Wortman J."/>
            <person name="Nusbaum C."/>
            <person name="Birren B."/>
        </authorList>
    </citation>
    <scope>NUCLEOTIDE SEQUENCE [LARGE SCALE GENOMIC DNA]</scope>
    <source>
        <strain evidence="7 8">085-0475</strain>
    </source>
</reference>
<sequence length="178" mass="20287">MEFANGDYEKRVLFVLGEIDLLGYMNILEEARDRGRKYGISLMLFYQSVGKIERHFGQSGAMAWFESCAFVSYAAIKDIKTAENISKACGKMTIEVKGSSKSLGTSGAKGTESLSFQQRPLIYPHEITQEMRKDEQKMRKDEQIILLQGRPPIRCGRSIYFRRKDLTAIANKNRFAPK</sequence>
<dbReference type="STRING" id="1094564.MCW_01646"/>
<evidence type="ECO:0000256" key="2">
    <source>
        <dbReference type="ARBA" id="ARBA00008806"/>
    </source>
</evidence>
<dbReference type="PATRIC" id="fig|1094564.3.peg.1910"/>
<keyword evidence="4" id="KW-0812">Transmembrane</keyword>
<dbReference type="Proteomes" id="UP000002646">
    <property type="component" value="Unassembled WGS sequence"/>
</dbReference>
<gene>
    <name evidence="7" type="ORF">MCW_01646</name>
</gene>
<keyword evidence="3" id="KW-1003">Cell membrane</keyword>
<protein>
    <recommendedName>
        <fullName evidence="9">TraD/TraG TraM recognition site domain-containing protein</fullName>
    </recommendedName>
</protein>
<dbReference type="PANTHER" id="PTHR37937">
    <property type="entry name" value="CONJUGATIVE TRANSFER: DNA TRANSPORT"/>
    <property type="match status" value="1"/>
</dbReference>
<evidence type="ECO:0000313" key="8">
    <source>
        <dbReference type="Proteomes" id="UP000002646"/>
    </source>
</evidence>
<evidence type="ECO:0000256" key="1">
    <source>
        <dbReference type="ARBA" id="ARBA00004651"/>
    </source>
</evidence>
<dbReference type="InterPro" id="IPR027417">
    <property type="entry name" value="P-loop_NTPase"/>
</dbReference>
<dbReference type="Pfam" id="PF02534">
    <property type="entry name" value="T4SS-DNA_transf"/>
    <property type="match status" value="1"/>
</dbReference>
<keyword evidence="6" id="KW-0472">Membrane</keyword>
<dbReference type="CDD" id="cd01127">
    <property type="entry name" value="TrwB_TraG_TraD_VirD4"/>
    <property type="match status" value="1"/>
</dbReference>
<dbReference type="Gene3D" id="3.40.50.300">
    <property type="entry name" value="P-loop containing nucleotide triphosphate hydrolases"/>
    <property type="match status" value="1"/>
</dbReference>
<comment type="similarity">
    <text evidence="2">Belongs to the VirD4/TraG family.</text>
</comment>
<evidence type="ECO:0000313" key="7">
    <source>
        <dbReference type="EMBL" id="EJF82515.1"/>
    </source>
</evidence>
<proteinExistence type="inferred from homology"/>
<evidence type="ECO:0000256" key="6">
    <source>
        <dbReference type="ARBA" id="ARBA00023136"/>
    </source>
</evidence>
<dbReference type="GO" id="GO:0005886">
    <property type="term" value="C:plasma membrane"/>
    <property type="evidence" value="ECO:0007669"/>
    <property type="project" value="UniProtKB-SubCell"/>
</dbReference>
<accession>J1JEL0</accession>
<comment type="caution">
    <text evidence="7">The sequence shown here is derived from an EMBL/GenBank/DDBJ whole genome shotgun (WGS) entry which is preliminary data.</text>
</comment>
<dbReference type="InterPro" id="IPR003688">
    <property type="entry name" value="TraG/VirD4"/>
</dbReference>
<evidence type="ECO:0000256" key="3">
    <source>
        <dbReference type="ARBA" id="ARBA00022475"/>
    </source>
</evidence>
<dbReference type="SUPFAM" id="SSF52540">
    <property type="entry name" value="P-loop containing nucleoside triphosphate hydrolases"/>
    <property type="match status" value="1"/>
</dbReference>
<evidence type="ECO:0000256" key="4">
    <source>
        <dbReference type="ARBA" id="ARBA00022692"/>
    </source>
</evidence>
<dbReference type="AlphaFoldDB" id="J1JEL0"/>
<organism evidence="7 8">
    <name type="scientific">Cardidatus Bartonella washoeensis 085-0475</name>
    <dbReference type="NCBI Taxonomy" id="1094564"/>
    <lineage>
        <taxon>Bacteria</taxon>
        <taxon>Pseudomonadati</taxon>
        <taxon>Pseudomonadota</taxon>
        <taxon>Alphaproteobacteria</taxon>
        <taxon>Hyphomicrobiales</taxon>
        <taxon>Bartonellaceae</taxon>
        <taxon>Bartonella</taxon>
    </lineage>
</organism>
<name>J1JEL0_9HYPH</name>
<dbReference type="HOGENOM" id="CLU_1507777_0_0_5"/>
<keyword evidence="5" id="KW-1133">Transmembrane helix</keyword>